<dbReference type="Pfam" id="PF13472">
    <property type="entry name" value="Lipase_GDSL_2"/>
    <property type="match status" value="1"/>
</dbReference>
<keyword evidence="1" id="KW-0472">Membrane</keyword>
<feature type="transmembrane region" description="Helical" evidence="1">
    <location>
        <begin position="25"/>
        <end position="45"/>
    </location>
</feature>
<evidence type="ECO:0000313" key="4">
    <source>
        <dbReference type="Proteomes" id="UP000198967"/>
    </source>
</evidence>
<feature type="transmembrane region" description="Helical" evidence="1">
    <location>
        <begin position="188"/>
        <end position="208"/>
    </location>
</feature>
<keyword evidence="4" id="KW-1185">Reference proteome</keyword>
<dbReference type="Proteomes" id="UP000198967">
    <property type="component" value="Unassembled WGS sequence"/>
</dbReference>
<dbReference type="EMBL" id="FNBE01000019">
    <property type="protein sequence ID" value="SDH12026.1"/>
    <property type="molecule type" value="Genomic_DNA"/>
</dbReference>
<feature type="domain" description="SGNH hydrolase-type esterase" evidence="2">
    <location>
        <begin position="246"/>
        <end position="484"/>
    </location>
</feature>
<evidence type="ECO:0000256" key="1">
    <source>
        <dbReference type="SAM" id="Phobius"/>
    </source>
</evidence>
<dbReference type="RefSeq" id="WP_093089076.1">
    <property type="nucleotide sequence ID" value="NZ_FNBE01000019.1"/>
</dbReference>
<proteinExistence type="predicted"/>
<dbReference type="Gene3D" id="3.40.50.1110">
    <property type="entry name" value="SGNH hydrolase"/>
    <property type="match status" value="1"/>
</dbReference>
<gene>
    <name evidence="3" type="ORF">SAMN05216377_11941</name>
</gene>
<dbReference type="STRING" id="366584.SAMN05216377_11941"/>
<dbReference type="OrthoDB" id="5503950at2"/>
<evidence type="ECO:0000313" key="3">
    <source>
        <dbReference type="EMBL" id="SDH12026.1"/>
    </source>
</evidence>
<evidence type="ECO:0000259" key="2">
    <source>
        <dbReference type="Pfam" id="PF13472"/>
    </source>
</evidence>
<sequence>MVVTRERAVERPRPMRALGRELRSWPTVLMVLLCLTVGIPLTIALTPAQDLRILGQHISVGARTPDLSLEGPAGLVQIGNTQLDIPRIQVWGPLRPQLSLGPVQRNDDAAKVFDPEASAQATAQAVEQLRTGFVNWYLLGAVGAVGTGLAIAALVGCARMLGILRRARGGELTVADVWHRCSGTIGRMALVSVTVSVLAWGACGALAYTGTMRGLAQVGSLSDLVGASRVTPAPVGPTVTGFAGAVIGDSRAARVGGPPVADPEGDDVVCQRSADSLAGELATMVPGGVRNLACPSATIAQGLRGPQQRGETQVPPQVALLKQMPDLRFVVVAIGPNDVGWSDLITYCYGVETCDDNLTRGEFDYRMGAFDREYAALLQDLAELPSRPQVVVMTSYGAFPSETDPACPDARGPAYAVGLTQDKIDLLTDRNDQLNAVLRTGAEKYGFAVAQPDLRPLCSTGTDGMSPDLQGLSDGYAFHPTAIGSLRLAATVARLVD</sequence>
<keyword evidence="1" id="KW-1133">Transmembrane helix</keyword>
<name>A0A1G7ZU10_PSEOR</name>
<dbReference type="AlphaFoldDB" id="A0A1G7ZU10"/>
<keyword evidence="1" id="KW-0812">Transmembrane</keyword>
<keyword evidence="3" id="KW-0378">Hydrolase</keyword>
<dbReference type="InterPro" id="IPR036514">
    <property type="entry name" value="SGNH_hydro_sf"/>
</dbReference>
<dbReference type="GO" id="GO:0016787">
    <property type="term" value="F:hydrolase activity"/>
    <property type="evidence" value="ECO:0007669"/>
    <property type="project" value="UniProtKB-KW"/>
</dbReference>
<dbReference type="SUPFAM" id="SSF52266">
    <property type="entry name" value="SGNH hydrolase"/>
    <property type="match status" value="1"/>
</dbReference>
<dbReference type="InterPro" id="IPR013830">
    <property type="entry name" value="SGNH_hydro"/>
</dbReference>
<protein>
    <submittedName>
        <fullName evidence="3">GDSL-like Lipase/Acylhydrolase family protein</fullName>
    </submittedName>
</protein>
<organism evidence="3 4">
    <name type="scientific">Pseudonocardia oroxyli</name>
    <dbReference type="NCBI Taxonomy" id="366584"/>
    <lineage>
        <taxon>Bacteria</taxon>
        <taxon>Bacillati</taxon>
        <taxon>Actinomycetota</taxon>
        <taxon>Actinomycetes</taxon>
        <taxon>Pseudonocardiales</taxon>
        <taxon>Pseudonocardiaceae</taxon>
        <taxon>Pseudonocardia</taxon>
    </lineage>
</organism>
<accession>A0A1G7ZU10</accession>
<reference evidence="3 4" key="1">
    <citation type="submission" date="2016-10" db="EMBL/GenBank/DDBJ databases">
        <authorList>
            <person name="de Groot N.N."/>
        </authorList>
    </citation>
    <scope>NUCLEOTIDE SEQUENCE [LARGE SCALE GENOMIC DNA]</scope>
    <source>
        <strain evidence="3 4">CGMCC 4.3143</strain>
    </source>
</reference>
<feature type="transmembrane region" description="Helical" evidence="1">
    <location>
        <begin position="136"/>
        <end position="158"/>
    </location>
</feature>